<dbReference type="Gene3D" id="3.30.565.10">
    <property type="entry name" value="Histidine kinase-like ATPase, C-terminal domain"/>
    <property type="match status" value="1"/>
</dbReference>
<keyword evidence="8" id="KW-0067">ATP-binding</keyword>
<accession>A0ABU8FPC0</accession>
<dbReference type="Gene3D" id="1.10.287.130">
    <property type="match status" value="1"/>
</dbReference>
<name>A0ABU8FPC0_9BACI</name>
<feature type="domain" description="Histidine kinase" evidence="11">
    <location>
        <begin position="247"/>
        <end position="463"/>
    </location>
</feature>
<dbReference type="SUPFAM" id="SSF47384">
    <property type="entry name" value="Homodimeric domain of signal transducing histidine kinase"/>
    <property type="match status" value="1"/>
</dbReference>
<dbReference type="CDD" id="cd00075">
    <property type="entry name" value="HATPase"/>
    <property type="match status" value="1"/>
</dbReference>
<dbReference type="Proteomes" id="UP001372526">
    <property type="component" value="Unassembled WGS sequence"/>
</dbReference>
<evidence type="ECO:0000256" key="3">
    <source>
        <dbReference type="ARBA" id="ARBA00012438"/>
    </source>
</evidence>
<evidence type="ECO:0000313" key="12">
    <source>
        <dbReference type="EMBL" id="MEI4804538.1"/>
    </source>
</evidence>
<dbReference type="InterPro" id="IPR003661">
    <property type="entry name" value="HisK_dim/P_dom"/>
</dbReference>
<evidence type="ECO:0000256" key="5">
    <source>
        <dbReference type="ARBA" id="ARBA00022679"/>
    </source>
</evidence>
<dbReference type="SMART" id="SM00388">
    <property type="entry name" value="HisKA"/>
    <property type="match status" value="1"/>
</dbReference>
<dbReference type="PANTHER" id="PTHR45453:SF1">
    <property type="entry name" value="PHOSPHATE REGULON SENSOR PROTEIN PHOR"/>
    <property type="match status" value="1"/>
</dbReference>
<keyword evidence="10" id="KW-0812">Transmembrane</keyword>
<dbReference type="SUPFAM" id="SSF55874">
    <property type="entry name" value="ATPase domain of HSP90 chaperone/DNA topoisomerase II/histidine kinase"/>
    <property type="match status" value="1"/>
</dbReference>
<dbReference type="SMART" id="SM00387">
    <property type="entry name" value="HATPase_c"/>
    <property type="match status" value="1"/>
</dbReference>
<proteinExistence type="predicted"/>
<evidence type="ECO:0000256" key="4">
    <source>
        <dbReference type="ARBA" id="ARBA00022553"/>
    </source>
</evidence>
<keyword evidence="7 12" id="KW-0418">Kinase</keyword>
<comment type="catalytic activity">
    <reaction evidence="1">
        <text>ATP + protein L-histidine = ADP + protein N-phospho-L-histidine.</text>
        <dbReference type="EC" id="2.7.13.3"/>
    </reaction>
</comment>
<dbReference type="GO" id="GO:0016301">
    <property type="term" value="F:kinase activity"/>
    <property type="evidence" value="ECO:0007669"/>
    <property type="project" value="UniProtKB-KW"/>
</dbReference>
<evidence type="ECO:0000256" key="6">
    <source>
        <dbReference type="ARBA" id="ARBA00022741"/>
    </source>
</evidence>
<dbReference type="Gene3D" id="6.10.340.10">
    <property type="match status" value="1"/>
</dbReference>
<sequence>MNKIQLNIKHWLYIFIFVFLVIPFSITQLVLNYTKEHYYFELESLEPWIKDTVLDNAYKWNDVNWQQDIDQKTKQLKVNIKLINKNNETTFSNIVYKSPGYQVGSQLNATNEPKSDFPGQEYRVYDGDELLGIAFIQDNRLAPKMKQSRLNYIINEWGGLWIWIILSGIMLLLCNRFVKKKALEPLFDFQQVVKAIARKEYHFNLPHTPIKEINNLSESFLTLQGRLKEALEKQEQMEQERKLFFSSIIHDLRTPLFSIRGYLEGLKKGIANTPEKRKKYIDISYEKANVLNELISDLHSFTQVNYLEKPLDLEELNFTAVMKELIQGFEPELVKKEQEITFTSCGDIIFKGDYYLLSRAVNNILSNAIQYTPVKGQIQVNLEISVENHICLSISDNGPGILDKDIPYIFSPLYRGEKSRNRKTGGLGLGLTIANSIVNKHSGKIEVFNNNDKGVTFRIILKL</sequence>
<dbReference type="InterPro" id="IPR003594">
    <property type="entry name" value="HATPase_dom"/>
</dbReference>
<evidence type="ECO:0000256" key="10">
    <source>
        <dbReference type="SAM" id="Phobius"/>
    </source>
</evidence>
<dbReference type="InterPro" id="IPR005467">
    <property type="entry name" value="His_kinase_dom"/>
</dbReference>
<evidence type="ECO:0000256" key="1">
    <source>
        <dbReference type="ARBA" id="ARBA00000085"/>
    </source>
</evidence>
<keyword evidence="13" id="KW-1185">Reference proteome</keyword>
<evidence type="ECO:0000256" key="9">
    <source>
        <dbReference type="ARBA" id="ARBA00023012"/>
    </source>
</evidence>
<dbReference type="PANTHER" id="PTHR45453">
    <property type="entry name" value="PHOSPHATE REGULON SENSOR PROTEIN PHOR"/>
    <property type="match status" value="1"/>
</dbReference>
<dbReference type="Pfam" id="PF00512">
    <property type="entry name" value="HisKA"/>
    <property type="match status" value="1"/>
</dbReference>
<dbReference type="InterPro" id="IPR036097">
    <property type="entry name" value="HisK_dim/P_sf"/>
</dbReference>
<dbReference type="InterPro" id="IPR050351">
    <property type="entry name" value="BphY/WalK/GraS-like"/>
</dbReference>
<dbReference type="InterPro" id="IPR036890">
    <property type="entry name" value="HATPase_C_sf"/>
</dbReference>
<dbReference type="RefSeq" id="WP_336474689.1">
    <property type="nucleotide sequence ID" value="NZ_JBAWSX010000033.1"/>
</dbReference>
<evidence type="ECO:0000256" key="8">
    <source>
        <dbReference type="ARBA" id="ARBA00022840"/>
    </source>
</evidence>
<evidence type="ECO:0000256" key="2">
    <source>
        <dbReference type="ARBA" id="ARBA00004370"/>
    </source>
</evidence>
<dbReference type="Pfam" id="PF02518">
    <property type="entry name" value="HATPase_c"/>
    <property type="match status" value="1"/>
</dbReference>
<keyword evidence="10" id="KW-1133">Transmembrane helix</keyword>
<keyword evidence="9" id="KW-0902">Two-component regulatory system</keyword>
<gene>
    <name evidence="12" type="ORF">WAZ07_25915</name>
</gene>
<dbReference type="EC" id="2.7.13.3" evidence="3"/>
<dbReference type="InterPro" id="IPR004358">
    <property type="entry name" value="Sig_transdc_His_kin-like_C"/>
</dbReference>
<dbReference type="PROSITE" id="PS50109">
    <property type="entry name" value="HIS_KIN"/>
    <property type="match status" value="1"/>
</dbReference>
<evidence type="ECO:0000313" key="13">
    <source>
        <dbReference type="Proteomes" id="UP001372526"/>
    </source>
</evidence>
<keyword evidence="6" id="KW-0547">Nucleotide-binding</keyword>
<dbReference type="EMBL" id="JBAWSX010000033">
    <property type="protein sequence ID" value="MEI4804538.1"/>
    <property type="molecule type" value="Genomic_DNA"/>
</dbReference>
<keyword evidence="10" id="KW-0472">Membrane</keyword>
<comment type="caution">
    <text evidence="12">The sequence shown here is derived from an EMBL/GenBank/DDBJ whole genome shotgun (WGS) entry which is preliminary data.</text>
</comment>
<feature type="transmembrane region" description="Helical" evidence="10">
    <location>
        <begin position="12"/>
        <end position="31"/>
    </location>
</feature>
<feature type="transmembrane region" description="Helical" evidence="10">
    <location>
        <begin position="160"/>
        <end position="178"/>
    </location>
</feature>
<keyword evidence="5" id="KW-0808">Transferase</keyword>
<keyword evidence="4" id="KW-0597">Phosphoprotein</keyword>
<protein>
    <recommendedName>
        <fullName evidence="3">histidine kinase</fullName>
        <ecNumber evidence="3">2.7.13.3</ecNumber>
    </recommendedName>
</protein>
<comment type="subcellular location">
    <subcellularLocation>
        <location evidence="2">Membrane</location>
    </subcellularLocation>
</comment>
<dbReference type="PRINTS" id="PR00344">
    <property type="entry name" value="BCTRLSENSOR"/>
</dbReference>
<evidence type="ECO:0000256" key="7">
    <source>
        <dbReference type="ARBA" id="ARBA00022777"/>
    </source>
</evidence>
<organism evidence="12 13">
    <name type="scientific">Bacillus bruguierae</name>
    <dbReference type="NCBI Taxonomy" id="3127667"/>
    <lineage>
        <taxon>Bacteria</taxon>
        <taxon>Bacillati</taxon>
        <taxon>Bacillota</taxon>
        <taxon>Bacilli</taxon>
        <taxon>Bacillales</taxon>
        <taxon>Bacillaceae</taxon>
        <taxon>Bacillus</taxon>
    </lineage>
</organism>
<reference evidence="12 13" key="1">
    <citation type="submission" date="2024-01" db="EMBL/GenBank/DDBJ databases">
        <title>Seven novel Bacillus-like species.</title>
        <authorList>
            <person name="Liu G."/>
        </authorList>
    </citation>
    <scope>NUCLEOTIDE SEQUENCE [LARGE SCALE GENOMIC DNA]</scope>
    <source>
        <strain evidence="12 13">FJAT-51639</strain>
    </source>
</reference>
<dbReference type="CDD" id="cd00082">
    <property type="entry name" value="HisKA"/>
    <property type="match status" value="1"/>
</dbReference>
<evidence type="ECO:0000259" key="11">
    <source>
        <dbReference type="PROSITE" id="PS50109"/>
    </source>
</evidence>